<evidence type="ECO:0000313" key="3">
    <source>
        <dbReference type="EMBL" id="CAH1109410.1"/>
    </source>
</evidence>
<dbReference type="Proteomes" id="UP001153636">
    <property type="component" value="Chromosome 4"/>
</dbReference>
<feature type="region of interest" description="Disordered" evidence="2">
    <location>
        <begin position="147"/>
        <end position="177"/>
    </location>
</feature>
<keyword evidence="1" id="KW-0175">Coiled coil</keyword>
<organism evidence="3 4">
    <name type="scientific">Psylliodes chrysocephalus</name>
    <dbReference type="NCBI Taxonomy" id="3402493"/>
    <lineage>
        <taxon>Eukaryota</taxon>
        <taxon>Metazoa</taxon>
        <taxon>Ecdysozoa</taxon>
        <taxon>Arthropoda</taxon>
        <taxon>Hexapoda</taxon>
        <taxon>Insecta</taxon>
        <taxon>Pterygota</taxon>
        <taxon>Neoptera</taxon>
        <taxon>Endopterygota</taxon>
        <taxon>Coleoptera</taxon>
        <taxon>Polyphaga</taxon>
        <taxon>Cucujiformia</taxon>
        <taxon>Chrysomeloidea</taxon>
        <taxon>Chrysomelidae</taxon>
        <taxon>Galerucinae</taxon>
        <taxon>Alticini</taxon>
        <taxon>Psylliodes</taxon>
    </lineage>
</organism>
<evidence type="ECO:0000256" key="2">
    <source>
        <dbReference type="SAM" id="MobiDB-lite"/>
    </source>
</evidence>
<evidence type="ECO:0000313" key="4">
    <source>
        <dbReference type="Proteomes" id="UP001153636"/>
    </source>
</evidence>
<protein>
    <recommendedName>
        <fullName evidence="5">BESS domain-containing protein</fullName>
    </recommendedName>
</protein>
<dbReference type="OrthoDB" id="6159213at2759"/>
<sequence length="239" mass="27914">MKLKELIAQKYTKCWIHVKIFFNSVCIVITVRQLKGKCQTLRGTYRQRRKDYHLPSGSAASQRRWVYFESLTFLEPFLAQRETSSNAPTMAIHTEVHVSDNEEDIILEVEGELQEYQYEIEESQYEIENSHSENALENCDMQDEIVRSQTSTRTPSRASRSGSTNSAKRKKESSQDLEETMKVYFKSKFEKQNGQKIPSVRLFHESLEEDLAKFSEPQLRRYKLKVLTIINGILENEST</sequence>
<dbReference type="AlphaFoldDB" id="A0A9P0CZT9"/>
<gene>
    <name evidence="3" type="ORF">PSYICH_LOCUS10751</name>
</gene>
<dbReference type="EMBL" id="OV651816">
    <property type="protein sequence ID" value="CAH1109410.1"/>
    <property type="molecule type" value="Genomic_DNA"/>
</dbReference>
<accession>A0A9P0CZT9</accession>
<reference evidence="3" key="1">
    <citation type="submission" date="2022-01" db="EMBL/GenBank/DDBJ databases">
        <authorList>
            <person name="King R."/>
        </authorList>
    </citation>
    <scope>NUCLEOTIDE SEQUENCE</scope>
</reference>
<evidence type="ECO:0008006" key="5">
    <source>
        <dbReference type="Google" id="ProtNLM"/>
    </source>
</evidence>
<feature type="compositionally biased region" description="Low complexity" evidence="2">
    <location>
        <begin position="147"/>
        <end position="164"/>
    </location>
</feature>
<proteinExistence type="predicted"/>
<evidence type="ECO:0000256" key="1">
    <source>
        <dbReference type="SAM" id="Coils"/>
    </source>
</evidence>
<name>A0A9P0CZT9_9CUCU</name>
<feature type="coiled-coil region" evidence="1">
    <location>
        <begin position="106"/>
        <end position="133"/>
    </location>
</feature>
<keyword evidence="4" id="KW-1185">Reference proteome</keyword>